<dbReference type="InterPro" id="IPR028037">
    <property type="entry name" value="Antitoxin_Rv0909/MT0933"/>
</dbReference>
<dbReference type="AlphaFoldDB" id="A0AAX3TB94"/>
<protein>
    <submittedName>
        <fullName evidence="2">Antitoxin</fullName>
    </submittedName>
</protein>
<dbReference type="RefSeq" id="WP_068972033.1">
    <property type="nucleotide sequence ID" value="NZ_CP121270.1"/>
</dbReference>
<dbReference type="Pfam" id="PF14013">
    <property type="entry name" value="MT0933_antitox"/>
    <property type="match status" value="1"/>
</dbReference>
<feature type="compositionally biased region" description="Pro residues" evidence="1">
    <location>
        <begin position="61"/>
        <end position="73"/>
    </location>
</feature>
<feature type="region of interest" description="Disordered" evidence="1">
    <location>
        <begin position="48"/>
        <end position="98"/>
    </location>
</feature>
<gene>
    <name evidence="2" type="ORF">P9A14_05950</name>
</gene>
<evidence type="ECO:0000313" key="2">
    <source>
        <dbReference type="EMBL" id="WFP26048.1"/>
    </source>
</evidence>
<evidence type="ECO:0000313" key="3">
    <source>
        <dbReference type="Proteomes" id="UP001213504"/>
    </source>
</evidence>
<dbReference type="EMBL" id="CP121270">
    <property type="protein sequence ID" value="WFP26048.1"/>
    <property type="molecule type" value="Genomic_DNA"/>
</dbReference>
<evidence type="ECO:0000256" key="1">
    <source>
        <dbReference type="SAM" id="MobiDB-lite"/>
    </source>
</evidence>
<organism evidence="2 3">
    <name type="scientific">Gordonia hongkongensis</name>
    <dbReference type="NCBI Taxonomy" id="1701090"/>
    <lineage>
        <taxon>Bacteria</taxon>
        <taxon>Bacillati</taxon>
        <taxon>Actinomycetota</taxon>
        <taxon>Actinomycetes</taxon>
        <taxon>Mycobacteriales</taxon>
        <taxon>Gordoniaceae</taxon>
        <taxon>Gordonia</taxon>
    </lineage>
</organism>
<reference evidence="2" key="1">
    <citation type="submission" date="2023-04" db="EMBL/GenBank/DDBJ databases">
        <title>Complete genome sequence of a phthalic acid esters degrading bacterial strain.</title>
        <authorList>
            <person name="Weng L."/>
            <person name="Jia Y."/>
            <person name="Ren L."/>
        </authorList>
    </citation>
    <scope>NUCLEOTIDE SEQUENCE</scope>
    <source>
        <strain evidence="2">RL-LY01</strain>
    </source>
</reference>
<proteinExistence type="predicted"/>
<name>A0AAX3TB94_9ACTN</name>
<sequence length="98" mass="10446">MDLKGLVNKARATLQKNPSLIEKGGDAIDKVTKNKYSGQVDKAQDAVRKAVGAPGQGNPGQTPPTNPTNPGEPLPGQQSPQPQNPRPQDPQQPQHPQR</sequence>
<accession>A0AAX3TB94</accession>
<dbReference type="Proteomes" id="UP001213504">
    <property type="component" value="Chromosome"/>
</dbReference>